<dbReference type="EMBL" id="BRXU01000013">
    <property type="protein sequence ID" value="GLC55736.1"/>
    <property type="molecule type" value="Genomic_DNA"/>
</dbReference>
<evidence type="ECO:0000313" key="2">
    <source>
        <dbReference type="EMBL" id="GLC55736.1"/>
    </source>
</evidence>
<organism evidence="2 3">
    <name type="scientific">Pleodorina starrii</name>
    <dbReference type="NCBI Taxonomy" id="330485"/>
    <lineage>
        <taxon>Eukaryota</taxon>
        <taxon>Viridiplantae</taxon>
        <taxon>Chlorophyta</taxon>
        <taxon>core chlorophytes</taxon>
        <taxon>Chlorophyceae</taxon>
        <taxon>CS clade</taxon>
        <taxon>Chlamydomonadales</taxon>
        <taxon>Volvocaceae</taxon>
        <taxon>Pleodorina</taxon>
    </lineage>
</organism>
<evidence type="ECO:0000313" key="3">
    <source>
        <dbReference type="Proteomes" id="UP001165080"/>
    </source>
</evidence>
<evidence type="ECO:0000256" key="1">
    <source>
        <dbReference type="SAM" id="MobiDB-lite"/>
    </source>
</evidence>
<dbReference type="AlphaFoldDB" id="A0A9W6BNW9"/>
<name>A0A9W6BNW9_9CHLO</name>
<proteinExistence type="predicted"/>
<accession>A0A9W6BNW9</accession>
<reference evidence="2 3" key="1">
    <citation type="journal article" date="2023" name="Commun. Biol.">
        <title>Reorganization of the ancestral sex-determining regions during the evolution of trioecy in Pleodorina starrii.</title>
        <authorList>
            <person name="Takahashi K."/>
            <person name="Suzuki S."/>
            <person name="Kawai-Toyooka H."/>
            <person name="Yamamoto K."/>
            <person name="Hamaji T."/>
            <person name="Ootsuki R."/>
            <person name="Yamaguchi H."/>
            <person name="Kawachi M."/>
            <person name="Higashiyama T."/>
            <person name="Nozaki H."/>
        </authorList>
    </citation>
    <scope>NUCLEOTIDE SEQUENCE [LARGE SCALE GENOMIC DNA]</scope>
    <source>
        <strain evidence="2 3">NIES-4479</strain>
    </source>
</reference>
<comment type="caution">
    <text evidence="2">The sequence shown here is derived from an EMBL/GenBank/DDBJ whole genome shotgun (WGS) entry which is preliminary data.</text>
</comment>
<gene>
    <name evidence="2" type="primary">PLESTBF000502</name>
    <name evidence="2" type="ORF">PLESTB_001020200</name>
</gene>
<protein>
    <submittedName>
        <fullName evidence="2">Uncharacterized protein</fullName>
    </submittedName>
</protein>
<dbReference type="Proteomes" id="UP001165080">
    <property type="component" value="Unassembled WGS sequence"/>
</dbReference>
<keyword evidence="3" id="KW-1185">Reference proteome</keyword>
<feature type="region of interest" description="Disordered" evidence="1">
    <location>
        <begin position="134"/>
        <end position="164"/>
    </location>
</feature>
<sequence>MQESVCVRVCVCVCVEPRFLLAPLGADGRCYSPHCTAAPLASAQLCLRAGRRRAAACCCAALGAPLCFRCTCGPLTVAAAAAAAITWQADCDADAAEECCLRPTVWLVAAVRLRLARMPYTYCSTENAGMGQDPGRGWAAVGGTSSREPAQRRSGGVCFRTDAG</sequence>